<accession>A0A1M5Z8H0</accession>
<dbReference type="EMBL" id="FQXK01000016">
    <property type="protein sequence ID" value="SHI20193.1"/>
    <property type="molecule type" value="Genomic_DNA"/>
</dbReference>
<reference evidence="4" key="1">
    <citation type="submission" date="2016-11" db="EMBL/GenBank/DDBJ databases">
        <authorList>
            <person name="Varghese N."/>
            <person name="Submissions S."/>
        </authorList>
    </citation>
    <scope>NUCLEOTIDE SEQUENCE [LARGE SCALE GENOMIC DNA]</scope>
    <source>
        <strain evidence="4">DSM 3071</strain>
    </source>
</reference>
<dbReference type="STRING" id="1121131.SAMN02745229_02019"/>
<dbReference type="OrthoDB" id="9801806at2"/>
<dbReference type="PANTHER" id="PTHR33295">
    <property type="entry name" value="ATPASE"/>
    <property type="match status" value="1"/>
</dbReference>
<keyword evidence="4" id="KW-1185">Reference proteome</keyword>
<gene>
    <name evidence="3" type="ORF">SAMN02745229_02019</name>
</gene>
<evidence type="ECO:0000259" key="2">
    <source>
        <dbReference type="Pfam" id="PF13635"/>
    </source>
</evidence>
<name>A0A1M5Z8H0_BUTFI</name>
<evidence type="ECO:0000259" key="1">
    <source>
        <dbReference type="Pfam" id="PF13173"/>
    </source>
</evidence>
<dbReference type="InterPro" id="IPR027417">
    <property type="entry name" value="P-loop_NTPase"/>
</dbReference>
<dbReference type="GeneID" id="89508195"/>
<dbReference type="Pfam" id="PF13635">
    <property type="entry name" value="DUF4143"/>
    <property type="match status" value="1"/>
</dbReference>
<proteinExistence type="predicted"/>
<dbReference type="InterPro" id="IPR041682">
    <property type="entry name" value="AAA_14"/>
</dbReference>
<dbReference type="Proteomes" id="UP000184278">
    <property type="component" value="Unassembled WGS sequence"/>
</dbReference>
<evidence type="ECO:0000313" key="3">
    <source>
        <dbReference type="EMBL" id="SHI20193.1"/>
    </source>
</evidence>
<evidence type="ECO:0000313" key="4">
    <source>
        <dbReference type="Proteomes" id="UP000184278"/>
    </source>
</evidence>
<evidence type="ECO:0008006" key="5">
    <source>
        <dbReference type="Google" id="ProtNLM"/>
    </source>
</evidence>
<organism evidence="3 4">
    <name type="scientific">Butyrivibrio fibrisolvens DSM 3071</name>
    <dbReference type="NCBI Taxonomy" id="1121131"/>
    <lineage>
        <taxon>Bacteria</taxon>
        <taxon>Bacillati</taxon>
        <taxon>Bacillota</taxon>
        <taxon>Clostridia</taxon>
        <taxon>Lachnospirales</taxon>
        <taxon>Lachnospiraceae</taxon>
        <taxon>Butyrivibrio</taxon>
    </lineage>
</organism>
<feature type="domain" description="DUF4143" evidence="2">
    <location>
        <begin position="222"/>
        <end position="382"/>
    </location>
</feature>
<dbReference type="PANTHER" id="PTHR33295:SF7">
    <property type="entry name" value="ATPASE"/>
    <property type="match status" value="1"/>
</dbReference>
<dbReference type="AlphaFoldDB" id="A0A1M5Z8H0"/>
<dbReference type="Pfam" id="PF13173">
    <property type="entry name" value="AAA_14"/>
    <property type="match status" value="1"/>
</dbReference>
<protein>
    <recommendedName>
        <fullName evidence="5">AAA+ ATPase domain-containing protein</fullName>
    </recommendedName>
</protein>
<dbReference type="InterPro" id="IPR025420">
    <property type="entry name" value="DUF4143"/>
</dbReference>
<dbReference type="SUPFAM" id="SSF52540">
    <property type="entry name" value="P-loop containing nucleoside triphosphate hydrolases"/>
    <property type="match status" value="1"/>
</dbReference>
<dbReference type="RefSeq" id="WP_073387449.1">
    <property type="nucleotide sequence ID" value="NZ_FQXK01000016.1"/>
</dbReference>
<feature type="domain" description="AAA" evidence="1">
    <location>
        <begin position="18"/>
        <end position="149"/>
    </location>
</feature>
<sequence length="442" mass="50524">MITRKVENSINNWIKNSSKAMLVSGARQVGKTYTIRQCLKNSNYLEINLIQQPELKPLLEKAMSVDDLIVNLSALTDYNFIPNETILFIDEVQEIADIVTRIKFWVDDGRFKYILSGSLLGIELKNLRSAPVGYLEEIQMYPLDFEEFLLASGVTEQTIGYLKKCFNEKTPIGDIINNKMAEHFRRYLVVGGMPDAVKEYTETGNIGNVNAIQHNIIELYKQDFTKYENKEKKLKLISIYDLMPSELLKQNRRFNYSDLQKGLKFERVESSFLWLNAAGVVISTYNATEPRLSLNQNKKSSFVKLYSSDIGLLTCQYGRAMKASILANDNKVNLGGIYENAVAQELHAHGFQSYYYNSHSIGELDFIIEEDFHVVPIEVKSGKDYTVHSAINKVVSNKEYDVDHAYVFANCDVSVNGKFIYMPIYMVAFINDNTMLPILEKI</sequence>